<keyword evidence="1" id="KW-0677">Repeat</keyword>
<reference evidence="4 5" key="1">
    <citation type="journal article" date="2019" name="Nat. Ecol. Evol.">
        <title>Megaphylogeny resolves global patterns of mushroom evolution.</title>
        <authorList>
            <person name="Varga T."/>
            <person name="Krizsan K."/>
            <person name="Foldi C."/>
            <person name="Dima B."/>
            <person name="Sanchez-Garcia M."/>
            <person name="Sanchez-Ramirez S."/>
            <person name="Szollosi G.J."/>
            <person name="Szarkandi J.G."/>
            <person name="Papp V."/>
            <person name="Albert L."/>
            <person name="Andreopoulos W."/>
            <person name="Angelini C."/>
            <person name="Antonin V."/>
            <person name="Barry K.W."/>
            <person name="Bougher N.L."/>
            <person name="Buchanan P."/>
            <person name="Buyck B."/>
            <person name="Bense V."/>
            <person name="Catcheside P."/>
            <person name="Chovatia M."/>
            <person name="Cooper J."/>
            <person name="Damon W."/>
            <person name="Desjardin D."/>
            <person name="Finy P."/>
            <person name="Geml J."/>
            <person name="Haridas S."/>
            <person name="Hughes K."/>
            <person name="Justo A."/>
            <person name="Karasinski D."/>
            <person name="Kautmanova I."/>
            <person name="Kiss B."/>
            <person name="Kocsube S."/>
            <person name="Kotiranta H."/>
            <person name="LaButti K.M."/>
            <person name="Lechner B.E."/>
            <person name="Liimatainen K."/>
            <person name="Lipzen A."/>
            <person name="Lukacs Z."/>
            <person name="Mihaltcheva S."/>
            <person name="Morgado L.N."/>
            <person name="Niskanen T."/>
            <person name="Noordeloos M.E."/>
            <person name="Ohm R.A."/>
            <person name="Ortiz-Santana B."/>
            <person name="Ovrebo C."/>
            <person name="Racz N."/>
            <person name="Riley R."/>
            <person name="Savchenko A."/>
            <person name="Shiryaev A."/>
            <person name="Soop K."/>
            <person name="Spirin V."/>
            <person name="Szebenyi C."/>
            <person name="Tomsovsky M."/>
            <person name="Tulloss R.E."/>
            <person name="Uehling J."/>
            <person name="Grigoriev I.V."/>
            <person name="Vagvolgyi C."/>
            <person name="Papp T."/>
            <person name="Martin F.M."/>
            <person name="Miettinen O."/>
            <person name="Hibbett D.S."/>
            <person name="Nagy L.G."/>
        </authorList>
    </citation>
    <scope>NUCLEOTIDE SEQUENCE [LARGE SCALE GENOMIC DNA]</scope>
    <source>
        <strain evidence="4 5">FP101781</strain>
    </source>
</reference>
<organism evidence="4 5">
    <name type="scientific">Coprinellus micaceus</name>
    <name type="common">Glistening ink-cap mushroom</name>
    <name type="synonym">Coprinus micaceus</name>
    <dbReference type="NCBI Taxonomy" id="71717"/>
    <lineage>
        <taxon>Eukaryota</taxon>
        <taxon>Fungi</taxon>
        <taxon>Dikarya</taxon>
        <taxon>Basidiomycota</taxon>
        <taxon>Agaricomycotina</taxon>
        <taxon>Agaricomycetes</taxon>
        <taxon>Agaricomycetidae</taxon>
        <taxon>Agaricales</taxon>
        <taxon>Agaricineae</taxon>
        <taxon>Psathyrellaceae</taxon>
        <taxon>Coprinellus</taxon>
    </lineage>
</organism>
<evidence type="ECO:0000259" key="3">
    <source>
        <dbReference type="Pfam" id="PF24883"/>
    </source>
</evidence>
<sequence length="402" mass="44160">MTSNLDSSHLQIAERLFSPSNGLRARSNSHEPSPSSTSRQDGFVTPPAPDERSVPIHSDQLRGMQRSSSQSSSSHRMPRADVEDRSIHHYGDNYYNSHNVHGTANYIGNVTTATLGSNSVTTIERASFSSGNAEATVLWDGLPKQRDVNGQRNEYLEGSREDTVQYVLRWGKDPKSELSLPIHGAAGLGKSTFAHHLTHRLHTAGCLGASVSLNALPSDNRGPESVAKLVSREIGEAHPGAIPSILEAIKSCKGAPLVDLVKQFIIEPVRSLGLSHPLIVLFDSIDEWESHPALIKAISSLAFSPTSVKFILLGRSDPQARGFENISIRPYPLQPVSTSTMVQYLEKQFDDVSWESGRRPAPWRIIQLAELANGLFIWATVVCSILQKRLSHLPRKTSWTPF</sequence>
<accession>A0A4Y7TR34</accession>
<dbReference type="SUPFAM" id="SSF52540">
    <property type="entry name" value="P-loop containing nucleoside triphosphate hydrolases"/>
    <property type="match status" value="1"/>
</dbReference>
<feature type="region of interest" description="Disordered" evidence="2">
    <location>
        <begin position="1"/>
        <end position="81"/>
    </location>
</feature>
<dbReference type="Proteomes" id="UP000298030">
    <property type="component" value="Unassembled WGS sequence"/>
</dbReference>
<evidence type="ECO:0000313" key="4">
    <source>
        <dbReference type="EMBL" id="TEB36643.1"/>
    </source>
</evidence>
<evidence type="ECO:0000313" key="5">
    <source>
        <dbReference type="Proteomes" id="UP000298030"/>
    </source>
</evidence>
<proteinExistence type="predicted"/>
<gene>
    <name evidence="4" type="ORF">FA13DRAFT_1075798</name>
</gene>
<evidence type="ECO:0000256" key="1">
    <source>
        <dbReference type="ARBA" id="ARBA00022737"/>
    </source>
</evidence>
<feature type="domain" description="Nephrocystin 3-like N-terminal" evidence="3">
    <location>
        <begin position="168"/>
        <end position="315"/>
    </location>
</feature>
<protein>
    <recommendedName>
        <fullName evidence="3">Nephrocystin 3-like N-terminal domain-containing protein</fullName>
    </recommendedName>
</protein>
<dbReference type="OrthoDB" id="3261813at2759"/>
<dbReference type="AlphaFoldDB" id="A0A4Y7TR34"/>
<feature type="compositionally biased region" description="Polar residues" evidence="2">
    <location>
        <begin position="1"/>
        <end position="10"/>
    </location>
</feature>
<dbReference type="STRING" id="71717.A0A4Y7TR34"/>
<evidence type="ECO:0000256" key="2">
    <source>
        <dbReference type="SAM" id="MobiDB-lite"/>
    </source>
</evidence>
<dbReference type="InterPro" id="IPR056884">
    <property type="entry name" value="NPHP3-like_N"/>
</dbReference>
<dbReference type="EMBL" id="QPFP01000005">
    <property type="protein sequence ID" value="TEB36643.1"/>
    <property type="molecule type" value="Genomic_DNA"/>
</dbReference>
<dbReference type="InterPro" id="IPR027417">
    <property type="entry name" value="P-loop_NTPase"/>
</dbReference>
<comment type="caution">
    <text evidence="4">The sequence shown here is derived from an EMBL/GenBank/DDBJ whole genome shotgun (WGS) entry which is preliminary data.</text>
</comment>
<name>A0A4Y7TR34_COPMI</name>
<keyword evidence="5" id="KW-1185">Reference proteome</keyword>
<dbReference type="Pfam" id="PF24883">
    <property type="entry name" value="NPHP3_N"/>
    <property type="match status" value="1"/>
</dbReference>